<dbReference type="Gene3D" id="3.40.190.10">
    <property type="entry name" value="Periplasmic binding protein-like II"/>
    <property type="match status" value="2"/>
</dbReference>
<evidence type="ECO:0000313" key="9">
    <source>
        <dbReference type="Proteomes" id="UP000070376"/>
    </source>
</evidence>
<evidence type="ECO:0000256" key="5">
    <source>
        <dbReference type="SAM" id="MobiDB-lite"/>
    </source>
</evidence>
<evidence type="ECO:0000313" key="8">
    <source>
        <dbReference type="EMBL" id="KWZ84988.1"/>
    </source>
</evidence>
<reference evidence="9" key="1">
    <citation type="submission" date="2016-01" db="EMBL/GenBank/DDBJ databases">
        <authorList>
            <person name="Mitreva M."/>
            <person name="Pepin K.H."/>
            <person name="Mihindukulasuriya K.A."/>
            <person name="Fulton R."/>
            <person name="Fronick C."/>
            <person name="O'Laughlin M."/>
            <person name="Miner T."/>
            <person name="Herter B."/>
            <person name="Rosa B.A."/>
            <person name="Cordes M."/>
            <person name="Tomlinson C."/>
            <person name="Wollam A."/>
            <person name="Palsikar V.B."/>
            <person name="Mardis E.R."/>
            <person name="Wilson R.K."/>
        </authorList>
    </citation>
    <scope>NUCLEOTIDE SEQUENCE [LARGE SCALE GENOMIC DNA]</scope>
    <source>
        <strain evidence="9">GED7749B</strain>
    </source>
</reference>
<protein>
    <submittedName>
        <fullName evidence="8">Phosphate/phosphite/phosphonate ABC transporter, periplasmic binding protein</fullName>
    </submittedName>
</protein>
<dbReference type="RefSeq" id="WP_017551933.1">
    <property type="nucleotide sequence ID" value="NZ_CP017888.1"/>
</dbReference>
<dbReference type="PANTHER" id="PTHR35841:SF1">
    <property type="entry name" value="PHOSPHONATES-BINDING PERIPLASMIC PROTEIN"/>
    <property type="match status" value="1"/>
</dbReference>
<evidence type="ECO:0000256" key="2">
    <source>
        <dbReference type="ARBA" id="ARBA00022729"/>
    </source>
</evidence>
<evidence type="ECO:0000259" key="7">
    <source>
        <dbReference type="SMART" id="SM00062"/>
    </source>
</evidence>
<dbReference type="PANTHER" id="PTHR35841">
    <property type="entry name" value="PHOSPHONATES-BINDING PERIPLASMIC PROTEIN"/>
    <property type="match status" value="1"/>
</dbReference>
<dbReference type="InterPro" id="IPR005770">
    <property type="entry name" value="PhnD"/>
</dbReference>
<dbReference type="EMBL" id="LRPN01000023">
    <property type="protein sequence ID" value="KWZ84988.1"/>
    <property type="molecule type" value="Genomic_DNA"/>
</dbReference>
<evidence type="ECO:0000256" key="6">
    <source>
        <dbReference type="SAM" id="SignalP"/>
    </source>
</evidence>
<keyword evidence="4" id="KW-0449">Lipoprotein</keyword>
<comment type="similarity">
    <text evidence="1">Belongs to the phosphate/phosphite/phosphonate binding protein family.</text>
</comment>
<evidence type="ECO:0000256" key="1">
    <source>
        <dbReference type="ARBA" id="ARBA00007162"/>
    </source>
</evidence>
<feature type="region of interest" description="Disordered" evidence="5">
    <location>
        <begin position="22"/>
        <end position="41"/>
    </location>
</feature>
<dbReference type="Proteomes" id="UP000070376">
    <property type="component" value="Unassembled WGS sequence"/>
</dbReference>
<proteinExistence type="inferred from homology"/>
<organism evidence="8 9">
    <name type="scientific">Heyndrickxia coagulans</name>
    <name type="common">Weizmannia coagulans</name>
    <dbReference type="NCBI Taxonomy" id="1398"/>
    <lineage>
        <taxon>Bacteria</taxon>
        <taxon>Bacillati</taxon>
        <taxon>Bacillota</taxon>
        <taxon>Bacilli</taxon>
        <taxon>Bacillales</taxon>
        <taxon>Bacillaceae</taxon>
        <taxon>Heyndrickxia</taxon>
    </lineage>
</organism>
<feature type="chain" id="PRO_5007457132" evidence="6">
    <location>
        <begin position="20"/>
        <end position="315"/>
    </location>
</feature>
<feature type="domain" description="Solute-binding protein family 3/N-terminal" evidence="7">
    <location>
        <begin position="44"/>
        <end position="290"/>
    </location>
</feature>
<dbReference type="NCBIfam" id="TIGR01098">
    <property type="entry name" value="3A0109s03R"/>
    <property type="match status" value="1"/>
</dbReference>
<gene>
    <name evidence="8" type="ORF">HMPREF3213_00646</name>
</gene>
<dbReference type="SUPFAM" id="SSF53850">
    <property type="entry name" value="Periplasmic binding protein-like II"/>
    <property type="match status" value="1"/>
</dbReference>
<dbReference type="SMART" id="SM00062">
    <property type="entry name" value="PBPb"/>
    <property type="match status" value="1"/>
</dbReference>
<name>A0A133KZP2_HEYCO</name>
<accession>A0A133KZP2</accession>
<dbReference type="AlphaFoldDB" id="A0A133KZP2"/>
<dbReference type="InterPro" id="IPR001638">
    <property type="entry name" value="Solute-binding_3/MltF_N"/>
</dbReference>
<evidence type="ECO:0000256" key="4">
    <source>
        <dbReference type="ARBA" id="ARBA00023288"/>
    </source>
</evidence>
<dbReference type="GO" id="GO:0055085">
    <property type="term" value="P:transmembrane transport"/>
    <property type="evidence" value="ECO:0007669"/>
    <property type="project" value="InterPro"/>
</dbReference>
<evidence type="ECO:0000256" key="3">
    <source>
        <dbReference type="ARBA" id="ARBA00023139"/>
    </source>
</evidence>
<dbReference type="PROSITE" id="PS51257">
    <property type="entry name" value="PROKAR_LIPOPROTEIN"/>
    <property type="match status" value="1"/>
</dbReference>
<feature type="signal peptide" evidence="6">
    <location>
        <begin position="1"/>
        <end position="19"/>
    </location>
</feature>
<feature type="compositionally biased region" description="Low complexity" evidence="5">
    <location>
        <begin position="22"/>
        <end position="39"/>
    </location>
</feature>
<keyword evidence="3" id="KW-0564">Palmitate</keyword>
<comment type="caution">
    <text evidence="8">The sequence shown here is derived from an EMBL/GenBank/DDBJ whole genome shotgun (WGS) entry which is preliminary data.</text>
</comment>
<dbReference type="GO" id="GO:0043190">
    <property type="term" value="C:ATP-binding cassette (ABC) transporter complex"/>
    <property type="evidence" value="ECO:0007669"/>
    <property type="project" value="InterPro"/>
</dbReference>
<sequence>MLKKFLALFVVLGLTSSLAAGCGSSGEKSGNSSHSGSSSYTPKELKIGFVPSQNAETLEAKAKPLGKLLSKELGIPVTVTVTTDYNSIVEALGSKQLDIGFLPPTDYVLAHKKHYADVLLQALRYGVDPKTGKPTSEKVDYYYSGMLVKNDSNIKSIKDLKGKKIGWQSPTSSAGYVWPAVEMKKAGVDAQKDVTGVQLQGHDKAVQALMSGDVDAAAVFVDARNIVEKEYPNIYKTTHYLFLTEKIPNDTISVRPDMSKKWKDKVTDAFIKIGNDPKGQKIIKDIYTHVGYKKSSDANFDTVREYSEKVQKIGK</sequence>
<keyword evidence="2 6" id="KW-0732">Signal</keyword>
<dbReference type="CDD" id="cd01071">
    <property type="entry name" value="PBP2_PhnD_like"/>
    <property type="match status" value="1"/>
</dbReference>
<dbReference type="Pfam" id="PF12974">
    <property type="entry name" value="Phosphonate-bd"/>
    <property type="match status" value="1"/>
</dbReference>
<dbReference type="PATRIC" id="fig|1398.22.peg.644"/>